<dbReference type="AlphaFoldDB" id="A0A4S5BIW7"/>
<dbReference type="Proteomes" id="UP000306236">
    <property type="component" value="Unassembled WGS sequence"/>
</dbReference>
<sequence>MKETDKPAARPERAFSCLRHVKTAPPWATMEFPINHRQGGRETMSTDQKSIAAADLADHYITIILNTKPEALVGVNPAVYSNSRHDAADFNAISAKAQSIVEFRQQLINGFQNQPLPSADE</sequence>
<reference evidence="1 2" key="1">
    <citation type="submission" date="2019-04" db="EMBL/GenBank/DDBJ databases">
        <title>Lampropedia sp YIM MLB12 draf genome.</title>
        <authorList>
            <person name="Wang Y.-X."/>
        </authorList>
    </citation>
    <scope>NUCLEOTIDE SEQUENCE [LARGE SCALE GENOMIC DNA]</scope>
    <source>
        <strain evidence="1 2">YIM MLB12</strain>
    </source>
</reference>
<dbReference type="RefSeq" id="WP_136406882.1">
    <property type="nucleotide sequence ID" value="NZ_SSWX01000015.1"/>
</dbReference>
<protein>
    <submittedName>
        <fullName evidence="1">Uncharacterized protein</fullName>
    </submittedName>
</protein>
<comment type="caution">
    <text evidence="1">The sequence shown here is derived from an EMBL/GenBank/DDBJ whole genome shotgun (WGS) entry which is preliminary data.</text>
</comment>
<name>A0A4S5BIW7_9BURK</name>
<dbReference type="EMBL" id="SSWX01000015">
    <property type="protein sequence ID" value="THJ32384.1"/>
    <property type="molecule type" value="Genomic_DNA"/>
</dbReference>
<gene>
    <name evidence="1" type="ORF">E8K88_11820</name>
</gene>
<organism evidence="1 2">
    <name type="scientific">Lampropedia aestuarii</name>
    <dbReference type="NCBI Taxonomy" id="2562762"/>
    <lineage>
        <taxon>Bacteria</taxon>
        <taxon>Pseudomonadati</taxon>
        <taxon>Pseudomonadota</taxon>
        <taxon>Betaproteobacteria</taxon>
        <taxon>Burkholderiales</taxon>
        <taxon>Comamonadaceae</taxon>
        <taxon>Lampropedia</taxon>
    </lineage>
</organism>
<dbReference type="OrthoDB" id="8913314at2"/>
<evidence type="ECO:0000313" key="2">
    <source>
        <dbReference type="Proteomes" id="UP000306236"/>
    </source>
</evidence>
<evidence type="ECO:0000313" key="1">
    <source>
        <dbReference type="EMBL" id="THJ32384.1"/>
    </source>
</evidence>
<proteinExistence type="predicted"/>
<keyword evidence="2" id="KW-1185">Reference proteome</keyword>
<accession>A0A4S5BIW7</accession>